<dbReference type="GO" id="GO:0008233">
    <property type="term" value="F:peptidase activity"/>
    <property type="evidence" value="ECO:0007669"/>
    <property type="project" value="UniProtKB-KW"/>
</dbReference>
<dbReference type="EnsemblMetazoa" id="MDOA001984-RA">
    <property type="protein sequence ID" value="MDOA001984-PA"/>
    <property type="gene ID" value="MDOA001984"/>
</dbReference>
<evidence type="ECO:0000256" key="2">
    <source>
        <dbReference type="ARBA" id="ARBA00011601"/>
    </source>
</evidence>
<dbReference type="GO" id="GO:0003948">
    <property type="term" value="F:N4-(beta-N-acetylglucosaminyl)-L-asparaginase activity"/>
    <property type="evidence" value="ECO:0007669"/>
    <property type="project" value="UniProtKB-EC"/>
</dbReference>
<comment type="similarity">
    <text evidence="1">Belongs to the Ntn-hydrolase family.</text>
</comment>
<dbReference type="GO" id="GO:0006508">
    <property type="term" value="P:proteolysis"/>
    <property type="evidence" value="ECO:0007669"/>
    <property type="project" value="UniProtKB-KW"/>
</dbReference>
<dbReference type="PANTHER" id="PTHR10188:SF6">
    <property type="entry name" value="N(4)-(BETA-N-ACETYLGLUCOSAMINYL)-L-ASPARAGINASE"/>
    <property type="match status" value="1"/>
</dbReference>
<dbReference type="VEuPathDB" id="VectorBase:MDOA001984"/>
<dbReference type="CDD" id="cd04513">
    <property type="entry name" value="Glycosylasparaginase"/>
    <property type="match status" value="1"/>
</dbReference>
<keyword evidence="16" id="KW-0732">Signal</keyword>
<dbReference type="FunFam" id="3.60.20.30:FF:000003">
    <property type="entry name" value="N(4)-(Beta-N-acetylglucosaminyl)-L-asparaginase isoform X1"/>
    <property type="match status" value="1"/>
</dbReference>
<gene>
    <name evidence="17" type="primary">101900755</name>
</gene>
<evidence type="ECO:0000313" key="17">
    <source>
        <dbReference type="EnsemblMetazoa" id="MDOA001984-PA"/>
    </source>
</evidence>
<dbReference type="InterPro" id="IPR000246">
    <property type="entry name" value="Peptidase_T2"/>
</dbReference>
<evidence type="ECO:0000256" key="6">
    <source>
        <dbReference type="ARBA" id="ARBA00023157"/>
    </source>
</evidence>
<dbReference type="VEuPathDB" id="VectorBase:MDOMA2_002274"/>
<dbReference type="InterPro" id="IPR029055">
    <property type="entry name" value="Ntn_hydrolases_N"/>
</dbReference>
<reference evidence="17" key="1">
    <citation type="submission" date="2020-05" db="UniProtKB">
        <authorList>
            <consortium name="EnsemblMetazoa"/>
        </authorList>
    </citation>
    <scope>IDENTIFICATION</scope>
    <source>
        <strain evidence="17">Aabys</strain>
    </source>
</reference>
<accession>A0A1I8M789</accession>
<organism evidence="17">
    <name type="scientific">Musca domestica</name>
    <name type="common">House fly</name>
    <dbReference type="NCBI Taxonomy" id="7370"/>
    <lineage>
        <taxon>Eukaryota</taxon>
        <taxon>Metazoa</taxon>
        <taxon>Ecdysozoa</taxon>
        <taxon>Arthropoda</taxon>
        <taxon>Hexapoda</taxon>
        <taxon>Insecta</taxon>
        <taxon>Pterygota</taxon>
        <taxon>Neoptera</taxon>
        <taxon>Endopterygota</taxon>
        <taxon>Diptera</taxon>
        <taxon>Brachycera</taxon>
        <taxon>Muscomorpha</taxon>
        <taxon>Muscoidea</taxon>
        <taxon>Muscidae</taxon>
        <taxon>Musca</taxon>
    </lineage>
</organism>
<dbReference type="STRING" id="7370.A0A1I8M789"/>
<evidence type="ECO:0000256" key="10">
    <source>
        <dbReference type="ARBA" id="ARBA00078726"/>
    </source>
</evidence>
<evidence type="ECO:0000256" key="7">
    <source>
        <dbReference type="ARBA" id="ARBA00050421"/>
    </source>
</evidence>
<evidence type="ECO:0000256" key="13">
    <source>
        <dbReference type="PIRSR" id="PIRSR600246-1"/>
    </source>
</evidence>
<dbReference type="EC" id="3.5.1.26" evidence="9"/>
<name>A0A1I8M789_MUSDO</name>
<dbReference type="Pfam" id="PF01112">
    <property type="entry name" value="Asparaginase_2"/>
    <property type="match status" value="1"/>
</dbReference>
<dbReference type="GO" id="GO:0005764">
    <property type="term" value="C:lysosome"/>
    <property type="evidence" value="ECO:0007669"/>
    <property type="project" value="TreeGrafter"/>
</dbReference>
<feature type="binding site" evidence="14">
    <location>
        <begin position="263"/>
        <end position="266"/>
    </location>
    <ligand>
        <name>substrate</name>
    </ligand>
</feature>
<dbReference type="OrthoDB" id="188713at2759"/>
<keyword evidence="3" id="KW-0645">Protease</keyword>
<keyword evidence="5" id="KW-0068">Autocatalytic cleavage</keyword>
<evidence type="ECO:0000256" key="15">
    <source>
        <dbReference type="PIRSR" id="PIRSR600246-3"/>
    </source>
</evidence>
<dbReference type="SUPFAM" id="SSF56235">
    <property type="entry name" value="N-terminal nucleophile aminohydrolases (Ntn hydrolases)"/>
    <property type="match status" value="1"/>
</dbReference>
<sequence length="360" mass="38577">MKKITNILIPVTTIFIVVAAANSQVTDNENLPLVINTWAFTEANEAAWSTLKAGGSAIDSLVKGCTTCEELQCDGTVGYGGSPDENGETTLDAMIIDGSNMNMGAVAGMKEIKSASKVARFVLEHTKHSMLVGEAATNFATMMGMQRESLSTPKSQTIHKEWLKNKCQPNFWINVVPDSNKQCGPYKPQSVANSHSKQQYYSYKVDQYNHDTIGMIVIDKEGQIFAGTSTNGATHKIPGRVGDSPIPGAGAYADNAVGAAVATGDGDVMMRFLPSFLAVELLRMGATPEDAATECMQRIARFYPSFSGGLVVATRMGQFAAACVGMDKFPYSVAFGSANNSSTRVLYQTCIKTKGNKNEL</sequence>
<protein>
    <recommendedName>
        <fullName evidence="9">N(4)-(beta-N-acetylglucosaminyl)-L-asparaginase</fullName>
        <ecNumber evidence="9">3.5.1.26</ecNumber>
    </recommendedName>
    <alternativeName>
        <fullName evidence="11">Aspartylglucosaminidase</fullName>
    </alternativeName>
    <alternativeName>
        <fullName evidence="10">Glycosylasparaginase</fullName>
    </alternativeName>
    <alternativeName>
        <fullName evidence="12">N4-(N-acetyl-beta-glucosaminyl)-L-asparagine amidase</fullName>
    </alternativeName>
</protein>
<feature type="active site" description="Nucleophile" evidence="13">
    <location>
        <position position="212"/>
    </location>
</feature>
<evidence type="ECO:0000256" key="11">
    <source>
        <dbReference type="ARBA" id="ARBA00079301"/>
    </source>
</evidence>
<evidence type="ECO:0000256" key="5">
    <source>
        <dbReference type="ARBA" id="ARBA00022813"/>
    </source>
</evidence>
<feature type="site" description="Cleavage; by autolysis" evidence="15">
    <location>
        <begin position="211"/>
        <end position="212"/>
    </location>
</feature>
<comment type="catalytic activity">
    <reaction evidence="7">
        <text>N(4)-(beta-N-acetyl-D-glucosaminyl)-L-asparagine + H2O = N-acetyl-beta-D-glucosaminylamine + L-aspartate + H(+)</text>
        <dbReference type="Rhea" id="RHEA:11544"/>
        <dbReference type="ChEBI" id="CHEBI:15377"/>
        <dbReference type="ChEBI" id="CHEBI:15378"/>
        <dbReference type="ChEBI" id="CHEBI:15947"/>
        <dbReference type="ChEBI" id="CHEBI:29991"/>
        <dbReference type="ChEBI" id="CHEBI:58080"/>
        <dbReference type="EC" id="3.5.1.26"/>
    </reaction>
</comment>
<evidence type="ECO:0000256" key="9">
    <source>
        <dbReference type="ARBA" id="ARBA00066729"/>
    </source>
</evidence>
<dbReference type="Gene3D" id="3.60.20.30">
    <property type="entry name" value="(Glycosyl)asparaginase"/>
    <property type="match status" value="1"/>
</dbReference>
<proteinExistence type="inferred from homology"/>
<feature type="chain" id="PRO_5044559953" description="N(4)-(beta-N-acetylglucosaminyl)-L-asparaginase" evidence="16">
    <location>
        <begin position="24"/>
        <end position="360"/>
    </location>
</feature>
<dbReference type="AlphaFoldDB" id="A0A1I8M789"/>
<comment type="subunit">
    <text evidence="2">Heterotetramer of two alpha and two beta chains arranged as a dimer of alpha/beta heterodimers.</text>
</comment>
<evidence type="ECO:0000256" key="16">
    <source>
        <dbReference type="SAM" id="SignalP"/>
    </source>
</evidence>
<comment type="function">
    <text evidence="8">Cleaves the GlcNAc-Asn bond which joins oligosaccharides to the peptide of asparagine-linked glycoproteins.</text>
</comment>
<feature type="signal peptide" evidence="16">
    <location>
        <begin position="1"/>
        <end position="23"/>
    </location>
</feature>
<evidence type="ECO:0000256" key="1">
    <source>
        <dbReference type="ARBA" id="ARBA00010872"/>
    </source>
</evidence>
<keyword evidence="6" id="KW-1015">Disulfide bond</keyword>
<evidence type="ECO:0000256" key="8">
    <source>
        <dbReference type="ARBA" id="ARBA00053295"/>
    </source>
</evidence>
<feature type="binding site" evidence="14">
    <location>
        <begin position="240"/>
        <end position="243"/>
    </location>
    <ligand>
        <name>substrate</name>
    </ligand>
</feature>
<dbReference type="PANTHER" id="PTHR10188">
    <property type="entry name" value="L-ASPARAGINASE"/>
    <property type="match status" value="1"/>
</dbReference>
<keyword evidence="4" id="KW-0378">Hydrolase</keyword>
<evidence type="ECO:0000256" key="12">
    <source>
        <dbReference type="ARBA" id="ARBA00080645"/>
    </source>
</evidence>
<evidence type="ECO:0000256" key="4">
    <source>
        <dbReference type="ARBA" id="ARBA00022801"/>
    </source>
</evidence>
<dbReference type="eggNOG" id="KOG1593">
    <property type="taxonomic scope" value="Eukaryota"/>
</dbReference>
<evidence type="ECO:0000256" key="3">
    <source>
        <dbReference type="ARBA" id="ARBA00022670"/>
    </source>
</evidence>
<evidence type="ECO:0000256" key="14">
    <source>
        <dbReference type="PIRSR" id="PIRSR600246-2"/>
    </source>
</evidence>